<dbReference type="Proteomes" id="UP001319861">
    <property type="component" value="Chromosome"/>
</dbReference>
<proteinExistence type="predicted"/>
<sequence>MLQQVAEDVFVHTSEFLQSNSVIVQGREGVLLVDPGITREEMAAIAQDLHEKGQPVVVGFSTHPHWDHVLWHTAFGDAARYGTARCADSIREVVSQPGWEARVAGVMPPGLADDIPMDLLGLVTGLPAGTAHVPWDGPPVRILEHQAHAQGHAALVVEEQGVLIAGDMLSDILMPFLNVNASDPLEDYRAALDLLERAAADVDTVIPGHGSVGGAEELRARLDLDRAYVRALLDGSGVDDPRLGPSAPLAWLTDVHRRQVQALAENSA</sequence>
<keyword evidence="3" id="KW-1185">Reference proteome</keyword>
<feature type="domain" description="Metallo-beta-lactamase" evidence="1">
    <location>
        <begin position="18"/>
        <end position="209"/>
    </location>
</feature>
<evidence type="ECO:0000313" key="3">
    <source>
        <dbReference type="Proteomes" id="UP001319861"/>
    </source>
</evidence>
<dbReference type="InterPro" id="IPR036866">
    <property type="entry name" value="RibonucZ/Hydroxyglut_hydro"/>
</dbReference>
<dbReference type="InterPro" id="IPR001279">
    <property type="entry name" value="Metallo-B-lactamas"/>
</dbReference>
<gene>
    <name evidence="2" type="ORF">SCMU_10860</name>
</gene>
<dbReference type="SMART" id="SM00849">
    <property type="entry name" value="Lactamase_B"/>
    <property type="match status" value="1"/>
</dbReference>
<dbReference type="Gene3D" id="3.60.15.10">
    <property type="entry name" value="Ribonuclease Z/Hydroxyacylglutathione hydrolase-like"/>
    <property type="match status" value="1"/>
</dbReference>
<reference evidence="2 3" key="1">
    <citation type="journal article" date="2021" name="J. Biosci. Bioeng.">
        <title>Identification and characterization of a chc gene cluster responsible for the aromatization pathway of cyclohexanecarboxylate degradation in Sinomonas cyclohexanicum ATCC 51369.</title>
        <authorList>
            <person name="Yamamoto T."/>
            <person name="Hasegawa Y."/>
            <person name="Lau P.C.K."/>
            <person name="Iwaki H."/>
        </authorList>
    </citation>
    <scope>NUCLEOTIDE SEQUENCE [LARGE SCALE GENOMIC DNA]</scope>
    <source>
        <strain evidence="2 3">ATCC 51369</strain>
    </source>
</reference>
<dbReference type="SUPFAM" id="SSF56281">
    <property type="entry name" value="Metallo-hydrolase/oxidoreductase"/>
    <property type="match status" value="1"/>
</dbReference>
<protein>
    <submittedName>
        <fullName evidence="2">MBL fold metallo-hydrolase</fullName>
    </submittedName>
</protein>
<name>A0ABN6FF33_SINCY</name>
<dbReference type="Pfam" id="PF00753">
    <property type="entry name" value="Lactamase_B"/>
    <property type="match status" value="1"/>
</dbReference>
<dbReference type="PANTHER" id="PTHR42951:SF22">
    <property type="entry name" value="METALLO BETA-LACTAMASE SUPERFAMILY LIPOPROTEIN"/>
    <property type="match status" value="1"/>
</dbReference>
<dbReference type="RefSeq" id="WP_229232008.1">
    <property type="nucleotide sequence ID" value="NZ_AP024525.1"/>
</dbReference>
<dbReference type="PANTHER" id="PTHR42951">
    <property type="entry name" value="METALLO-BETA-LACTAMASE DOMAIN-CONTAINING"/>
    <property type="match status" value="1"/>
</dbReference>
<dbReference type="InterPro" id="IPR050855">
    <property type="entry name" value="NDM-1-like"/>
</dbReference>
<organism evidence="2 3">
    <name type="scientific">Sinomonas cyclohexanicum</name>
    <name type="common">Corynebacterium cyclohexanicum</name>
    <dbReference type="NCBI Taxonomy" id="322009"/>
    <lineage>
        <taxon>Bacteria</taxon>
        <taxon>Bacillati</taxon>
        <taxon>Actinomycetota</taxon>
        <taxon>Actinomycetes</taxon>
        <taxon>Micrococcales</taxon>
        <taxon>Micrococcaceae</taxon>
        <taxon>Sinomonas</taxon>
    </lineage>
</organism>
<dbReference type="EMBL" id="AP024525">
    <property type="protein sequence ID" value="BCT75244.1"/>
    <property type="molecule type" value="Genomic_DNA"/>
</dbReference>
<accession>A0ABN6FF33</accession>
<evidence type="ECO:0000259" key="1">
    <source>
        <dbReference type="SMART" id="SM00849"/>
    </source>
</evidence>
<evidence type="ECO:0000313" key="2">
    <source>
        <dbReference type="EMBL" id="BCT75244.1"/>
    </source>
</evidence>